<gene>
    <name evidence="1" type="ORF">G3256_10945</name>
</gene>
<dbReference type="Proteomes" id="UP000503308">
    <property type="component" value="Chromosome"/>
</dbReference>
<dbReference type="AlphaFoldDB" id="A0A858SRX6"/>
<name>A0A858SRX6_9RHOB</name>
<dbReference type="EMBL" id="CP048788">
    <property type="protein sequence ID" value="QJF51639.1"/>
    <property type="molecule type" value="Genomic_DNA"/>
</dbReference>
<evidence type="ECO:0000313" key="2">
    <source>
        <dbReference type="Proteomes" id="UP000503308"/>
    </source>
</evidence>
<reference evidence="1 2" key="1">
    <citation type="submission" date="2020-02" db="EMBL/GenBank/DDBJ databases">
        <title>Genome sequence of Roseobacter ponti.</title>
        <authorList>
            <person name="Hollensteiner J."/>
            <person name="Schneider D."/>
            <person name="Poehlein A."/>
            <person name="Daniel R."/>
        </authorList>
    </citation>
    <scope>NUCLEOTIDE SEQUENCE [LARGE SCALE GENOMIC DNA]</scope>
    <source>
        <strain evidence="1 2">DSM 106830</strain>
    </source>
</reference>
<accession>A0A858SRX6</accession>
<dbReference type="RefSeq" id="WP_169640856.1">
    <property type="nucleotide sequence ID" value="NZ_CP048788.1"/>
</dbReference>
<organism evidence="1 2">
    <name type="scientific">Roseobacter ponti</name>
    <dbReference type="NCBI Taxonomy" id="1891787"/>
    <lineage>
        <taxon>Bacteria</taxon>
        <taxon>Pseudomonadati</taxon>
        <taxon>Pseudomonadota</taxon>
        <taxon>Alphaproteobacteria</taxon>
        <taxon>Rhodobacterales</taxon>
        <taxon>Roseobacteraceae</taxon>
        <taxon>Roseobacter</taxon>
    </lineage>
</organism>
<sequence>MSLVVARAAQYYCAMISGILSRFVRAVTVLALIATSAAMATTRHADARLSDPDLRAWILAGGTLSDLCADLSGGGADPVHCPECLIQAAPEILIPSGQLVLRRDTPEITGPTAVSGPVHPIRHYRVNAQRAPPAV</sequence>
<proteinExistence type="predicted"/>
<protein>
    <submittedName>
        <fullName evidence="1">Uncharacterized protein</fullName>
    </submittedName>
</protein>
<keyword evidence="2" id="KW-1185">Reference proteome</keyword>
<evidence type="ECO:0000313" key="1">
    <source>
        <dbReference type="EMBL" id="QJF51639.1"/>
    </source>
</evidence>
<dbReference type="KEGG" id="rpon:G3256_10945"/>